<feature type="domain" description="Aminopeptidase P N-terminal" evidence="12">
    <location>
        <begin position="38"/>
        <end position="176"/>
    </location>
</feature>
<evidence type="ECO:0000256" key="4">
    <source>
        <dbReference type="ARBA" id="ARBA00012574"/>
    </source>
</evidence>
<dbReference type="Gene3D" id="3.90.230.10">
    <property type="entry name" value="Creatinase/methionine aminopeptidase superfamily"/>
    <property type="match status" value="1"/>
</dbReference>
<dbReference type="EMBL" id="AP029612">
    <property type="protein sequence ID" value="BFG70613.1"/>
    <property type="molecule type" value="Genomic_DNA"/>
</dbReference>
<proteinExistence type="inferred from homology"/>
<feature type="signal peptide" evidence="11">
    <location>
        <begin position="1"/>
        <end position="27"/>
    </location>
</feature>
<evidence type="ECO:0000313" key="13">
    <source>
        <dbReference type="EMBL" id="BFG70613.1"/>
    </source>
</evidence>
<dbReference type="InterPro" id="IPR000994">
    <property type="entry name" value="Pept_M24"/>
</dbReference>
<evidence type="ECO:0000259" key="12">
    <source>
        <dbReference type="SMART" id="SM01011"/>
    </source>
</evidence>
<gene>
    <name evidence="13" type="primary">pepP</name>
    <name evidence="13" type="ORF">KACHI17_14940</name>
</gene>
<name>A0AAT9GJ21_9BACT</name>
<keyword evidence="8" id="KW-0482">Metalloprotease</keyword>
<keyword evidence="7" id="KW-0378">Hydrolase</keyword>
<dbReference type="PANTHER" id="PTHR43226:SF4">
    <property type="entry name" value="XAA-PRO AMINOPEPTIDASE 3"/>
    <property type="match status" value="1"/>
</dbReference>
<dbReference type="InterPro" id="IPR036005">
    <property type="entry name" value="Creatinase/aminopeptidase-like"/>
</dbReference>
<organism evidence="13">
    <name type="scientific">Sediminibacterium sp. KACHI17</name>
    <dbReference type="NCBI Taxonomy" id="1751071"/>
    <lineage>
        <taxon>Bacteria</taxon>
        <taxon>Pseudomonadati</taxon>
        <taxon>Bacteroidota</taxon>
        <taxon>Chitinophagia</taxon>
        <taxon>Chitinophagales</taxon>
        <taxon>Chitinophagaceae</taxon>
        <taxon>Sediminibacterium</taxon>
    </lineage>
</organism>
<evidence type="ECO:0000256" key="6">
    <source>
        <dbReference type="ARBA" id="ARBA00022723"/>
    </source>
</evidence>
<dbReference type="GO" id="GO:0006508">
    <property type="term" value="P:proteolysis"/>
    <property type="evidence" value="ECO:0007669"/>
    <property type="project" value="UniProtKB-KW"/>
</dbReference>
<comment type="cofactor">
    <cofactor evidence="2">
        <name>Mn(2+)</name>
        <dbReference type="ChEBI" id="CHEBI:29035"/>
    </cofactor>
</comment>
<dbReference type="InterPro" id="IPR029149">
    <property type="entry name" value="Creatin/AminoP/Spt16_N"/>
</dbReference>
<dbReference type="GO" id="GO:0070006">
    <property type="term" value="F:metalloaminopeptidase activity"/>
    <property type="evidence" value="ECO:0007669"/>
    <property type="project" value="InterPro"/>
</dbReference>
<dbReference type="Pfam" id="PF05195">
    <property type="entry name" value="AMP_N"/>
    <property type="match status" value="1"/>
</dbReference>
<evidence type="ECO:0000256" key="5">
    <source>
        <dbReference type="ARBA" id="ARBA00022670"/>
    </source>
</evidence>
<comment type="similarity">
    <text evidence="3 10">Belongs to the peptidase M24B family.</text>
</comment>
<evidence type="ECO:0000256" key="11">
    <source>
        <dbReference type="SAM" id="SignalP"/>
    </source>
</evidence>
<keyword evidence="9" id="KW-0464">Manganese</keyword>
<evidence type="ECO:0000256" key="7">
    <source>
        <dbReference type="ARBA" id="ARBA00022801"/>
    </source>
</evidence>
<keyword evidence="13" id="KW-0031">Aminopeptidase</keyword>
<evidence type="ECO:0000256" key="10">
    <source>
        <dbReference type="RuleBase" id="RU000590"/>
    </source>
</evidence>
<dbReference type="Gene3D" id="3.40.350.10">
    <property type="entry name" value="Creatinase/prolidase N-terminal domain"/>
    <property type="match status" value="1"/>
</dbReference>
<sequence length="473" mass="53123">MRSKKHLMLRNKCLQLLFLVLPALSWAQQTTEYPNDYLSPEFHAGRRAAFREMMPNNSVGVFFASQVRVRNNDVDYQYAQSKNFYYFTGLEEPNALLLLFKQPVTILGTTGTEFIFVQNRDPQRELWTGKILGAEGVKNKYKIANVFTNDKFTANTFDFKSVDSVLTAFRNEDIFSKYKRSPDPLSRMAGIVDSLIITHNKPIAGRTTNMILSTLRGIKQAEEIALLEKAAKMSCDGHNDVMRAIKPGMTEYQAQAIMEYHFKKNGSEYPGYPSINGSSENACVLHYITNLRLMKDGDLLLSDCAAEYHGYTADVTRTVPVNGKFTPEQKIIYELVLEAQDSGFAACKPGNPFGAVDAAARRVINRGLIKLGIAANEQEARQYFPHGTSHHLGLDVHDMGPRTLQEGVCLTVEPGIYIPPGSKCDKKWWSIGVRIEDDILITKDGHRNLSASSPRTVAEIEKMAKQKSIFDKN</sequence>
<dbReference type="InterPro" id="IPR052433">
    <property type="entry name" value="X-Pro_dipept-like"/>
</dbReference>
<dbReference type="SMART" id="SM01011">
    <property type="entry name" value="AMP_N"/>
    <property type="match status" value="1"/>
</dbReference>
<accession>A0AAT9GJ21</accession>
<comment type="catalytic activity">
    <reaction evidence="1">
        <text>Release of any N-terminal amino acid, including proline, that is linked to proline, even from a dipeptide or tripeptide.</text>
        <dbReference type="EC" id="3.4.11.9"/>
    </reaction>
</comment>
<dbReference type="SUPFAM" id="SSF55920">
    <property type="entry name" value="Creatinase/aminopeptidase"/>
    <property type="match status" value="1"/>
</dbReference>
<dbReference type="InterPro" id="IPR001131">
    <property type="entry name" value="Peptidase_M24B_aminopep-P_CS"/>
</dbReference>
<keyword evidence="5" id="KW-0645">Protease</keyword>
<dbReference type="PANTHER" id="PTHR43226">
    <property type="entry name" value="XAA-PRO AMINOPEPTIDASE 3"/>
    <property type="match status" value="1"/>
</dbReference>
<evidence type="ECO:0000256" key="8">
    <source>
        <dbReference type="ARBA" id="ARBA00023049"/>
    </source>
</evidence>
<dbReference type="PROSITE" id="PS00491">
    <property type="entry name" value="PROLINE_PEPTIDASE"/>
    <property type="match status" value="1"/>
</dbReference>
<protein>
    <recommendedName>
        <fullName evidence="4">Xaa-Pro aminopeptidase</fullName>
        <ecNumber evidence="4">3.4.11.9</ecNumber>
    </recommendedName>
</protein>
<dbReference type="Pfam" id="PF00557">
    <property type="entry name" value="Peptidase_M24"/>
    <property type="match status" value="1"/>
</dbReference>
<reference evidence="13" key="1">
    <citation type="submission" date="2024-02" db="EMBL/GenBank/DDBJ databases">
        <title>Sediminibacterium planktonica sp. nov. and Sediminibacterium longus sp. nov., isolated from surface lake and river water.</title>
        <authorList>
            <person name="Watanabe K."/>
            <person name="Takemine S."/>
            <person name="Ishii Y."/>
            <person name="Ogata Y."/>
            <person name="Shindo C."/>
            <person name="Suda W."/>
        </authorList>
    </citation>
    <scope>NUCLEOTIDE SEQUENCE</scope>
    <source>
        <strain evidence="13">KACHI17</strain>
    </source>
</reference>
<dbReference type="GO" id="GO:0030145">
    <property type="term" value="F:manganese ion binding"/>
    <property type="evidence" value="ECO:0007669"/>
    <property type="project" value="InterPro"/>
</dbReference>
<keyword evidence="11" id="KW-0732">Signal</keyword>
<feature type="chain" id="PRO_5043658555" description="Xaa-Pro aminopeptidase" evidence="11">
    <location>
        <begin position="28"/>
        <end position="473"/>
    </location>
</feature>
<keyword evidence="6 10" id="KW-0479">Metal-binding</keyword>
<dbReference type="SUPFAM" id="SSF53092">
    <property type="entry name" value="Creatinase/prolidase N-terminal domain"/>
    <property type="match status" value="1"/>
</dbReference>
<evidence type="ECO:0000256" key="3">
    <source>
        <dbReference type="ARBA" id="ARBA00008766"/>
    </source>
</evidence>
<evidence type="ECO:0000256" key="2">
    <source>
        <dbReference type="ARBA" id="ARBA00001936"/>
    </source>
</evidence>
<evidence type="ECO:0000256" key="9">
    <source>
        <dbReference type="ARBA" id="ARBA00023211"/>
    </source>
</evidence>
<dbReference type="CDD" id="cd01087">
    <property type="entry name" value="Prolidase"/>
    <property type="match status" value="1"/>
</dbReference>
<dbReference type="EC" id="3.4.11.9" evidence="4"/>
<dbReference type="AlphaFoldDB" id="A0AAT9GJ21"/>
<evidence type="ECO:0000256" key="1">
    <source>
        <dbReference type="ARBA" id="ARBA00001424"/>
    </source>
</evidence>
<dbReference type="InterPro" id="IPR007865">
    <property type="entry name" value="Aminopep_P_N"/>
</dbReference>